<gene>
    <name evidence="2" type="primary">vgrG</name>
    <name evidence="2" type="ORF">QJ048_08360</name>
</gene>
<name>A0ABT6RB37_9BACT</name>
<dbReference type="NCBIfam" id="TIGR01646">
    <property type="entry name" value="vgr_GE"/>
    <property type="match status" value="1"/>
</dbReference>
<dbReference type="SUPFAM" id="SSF69255">
    <property type="entry name" value="gp5 N-terminal domain-like"/>
    <property type="match status" value="1"/>
</dbReference>
<evidence type="ECO:0000313" key="3">
    <source>
        <dbReference type="Proteomes" id="UP001226434"/>
    </source>
</evidence>
<keyword evidence="3" id="KW-1185">Reference proteome</keyword>
<feature type="domain" description="Gp5/Type VI secretion system Vgr protein OB-fold" evidence="1">
    <location>
        <begin position="379"/>
        <end position="453"/>
    </location>
</feature>
<accession>A0ABT6RB37</accession>
<dbReference type="Gene3D" id="2.40.50.230">
    <property type="entry name" value="Gp5 N-terminal domain"/>
    <property type="match status" value="1"/>
</dbReference>
<dbReference type="Proteomes" id="UP001226434">
    <property type="component" value="Unassembled WGS sequence"/>
</dbReference>
<dbReference type="EMBL" id="JASBRG010000005">
    <property type="protein sequence ID" value="MDI3319782.1"/>
    <property type="molecule type" value="Genomic_DNA"/>
</dbReference>
<reference evidence="2 3" key="1">
    <citation type="submission" date="2023-05" db="EMBL/GenBank/DDBJ databases">
        <title>Genome sequence of Pinibacter sp. MAH-24.</title>
        <authorList>
            <person name="Huq M.A."/>
        </authorList>
    </citation>
    <scope>NUCLEOTIDE SEQUENCE [LARGE SCALE GENOMIC DNA]</scope>
    <source>
        <strain evidence="2 3">MAH-24</strain>
    </source>
</reference>
<evidence type="ECO:0000313" key="2">
    <source>
        <dbReference type="EMBL" id="MDI3319782.1"/>
    </source>
</evidence>
<comment type="caution">
    <text evidence="2">The sequence shown here is derived from an EMBL/GenBank/DDBJ whole genome shotgun (WGS) entry which is preliminary data.</text>
</comment>
<dbReference type="InterPro" id="IPR006533">
    <property type="entry name" value="T6SS_Vgr_RhsGE"/>
</dbReference>
<sequence length="582" mass="63780">MPTETRIVPTVHNPDVVSFTILIEGNAVSQEYHLAKLTINNAINKIPRASLNFFDGDAARETFELSDSDEFAPGKKIEIQLGYHGDVATVFKGIVITNTQRVNTNYSELIIECKDETVKMTVNKSNRHFNDILDSDVVTQLLNDNNITDTDVDDSETQHEQLVQSNISDWDFMISRLDINSMICVINNGAVTVKKPKLDEDAKLELVYGADILEFYADMDARTQTTTVKTMSWDFENQQVRIVESEDTNAPDEGEFTRSQLASVNNQPLETRTSATLTEQETQDIVNAKKLRQDLSKIKARVRYQGINTVNPGDFITLSGVGKNFNGKAFVSAIQHDFSDGDWTTEATLGMSEQFFSEQVNPGHAASTTGQSSSMQGLQIGIVTGITDDAGQYRVKIRLPMVNEQDDGVYARVATLDAGDKRGTFFRPEIDDEVLVGFMNDDPRNPVILGMLHSSAKSAPIEPSDGNPEKGYVSRNGIRMIFNDDKKSIHIETPGNRVFEMDDDANSITVKDDNGNKMVIDSSGISIESASDLTIKAGTSISISAPDISIKADASLSAEASGNASVSSSGIMEIKGSIVKIN</sequence>
<protein>
    <submittedName>
        <fullName evidence="2">Type VI secretion system tip protein VgrG</fullName>
    </submittedName>
</protein>
<dbReference type="SUPFAM" id="SSF69349">
    <property type="entry name" value="Phage fibre proteins"/>
    <property type="match status" value="1"/>
</dbReference>
<evidence type="ECO:0000259" key="1">
    <source>
        <dbReference type="Pfam" id="PF04717"/>
    </source>
</evidence>
<dbReference type="SUPFAM" id="SSF69279">
    <property type="entry name" value="Phage tail proteins"/>
    <property type="match status" value="1"/>
</dbReference>
<dbReference type="Pfam" id="PF04717">
    <property type="entry name" value="Phage_base_V"/>
    <property type="match status" value="1"/>
</dbReference>
<dbReference type="InterPro" id="IPR037026">
    <property type="entry name" value="Vgr_OB-fold_dom_sf"/>
</dbReference>
<proteinExistence type="predicted"/>
<dbReference type="RefSeq" id="WP_282333884.1">
    <property type="nucleotide sequence ID" value="NZ_JASBRG010000005.1"/>
</dbReference>
<organism evidence="2 3">
    <name type="scientific">Pinibacter soli</name>
    <dbReference type="NCBI Taxonomy" id="3044211"/>
    <lineage>
        <taxon>Bacteria</taxon>
        <taxon>Pseudomonadati</taxon>
        <taxon>Bacteroidota</taxon>
        <taxon>Chitinophagia</taxon>
        <taxon>Chitinophagales</taxon>
        <taxon>Chitinophagaceae</taxon>
        <taxon>Pinibacter</taxon>
    </lineage>
</organism>
<dbReference type="InterPro" id="IPR006531">
    <property type="entry name" value="Gp5/Vgr_OB"/>
</dbReference>